<dbReference type="Proteomes" id="UP001175000">
    <property type="component" value="Unassembled WGS sequence"/>
</dbReference>
<accession>A0AA39T0I8</accession>
<reference evidence="1" key="1">
    <citation type="submission" date="2023-06" db="EMBL/GenBank/DDBJ databases">
        <title>Genome-scale phylogeny and comparative genomics of the fungal order Sordariales.</title>
        <authorList>
            <consortium name="Lawrence Berkeley National Laboratory"/>
            <person name="Hensen N."/>
            <person name="Bonometti L."/>
            <person name="Westerberg I."/>
            <person name="Brannstrom I.O."/>
            <person name="Guillou S."/>
            <person name="Cros-Aarteil S."/>
            <person name="Calhoun S."/>
            <person name="Haridas S."/>
            <person name="Kuo A."/>
            <person name="Mondo S."/>
            <person name="Pangilinan J."/>
            <person name="Riley R."/>
            <person name="Labutti K."/>
            <person name="Andreopoulos B."/>
            <person name="Lipzen A."/>
            <person name="Chen C."/>
            <person name="Yanf M."/>
            <person name="Daum C."/>
            <person name="Ng V."/>
            <person name="Clum A."/>
            <person name="Steindorff A."/>
            <person name="Ohm R."/>
            <person name="Martin F."/>
            <person name="Silar P."/>
            <person name="Natvig D."/>
            <person name="Lalanne C."/>
            <person name="Gautier V."/>
            <person name="Ament-Velasquez S.L."/>
            <person name="Kruys A."/>
            <person name="Hutchinson M.I."/>
            <person name="Powell A.J."/>
            <person name="Barry K."/>
            <person name="Miller A.N."/>
            <person name="Grigoriev I.V."/>
            <person name="Debuchy R."/>
            <person name="Gladieux P."/>
            <person name="Thoren M.H."/>
            <person name="Johannesson H."/>
        </authorList>
    </citation>
    <scope>NUCLEOTIDE SEQUENCE</scope>
    <source>
        <strain evidence="1">CBS 606.72</strain>
    </source>
</reference>
<name>A0AA39T0I8_9PEZI</name>
<sequence>MASNCDLGPLPKRITGGWLCGKMHYEANFPPSHPFTENVSSLFPLPLFASLTPLQSGTSQPTQRRRSTSHLFFMWHNVPHAEFPWTTPTETLKNYHLRQLRDPSLLAA</sequence>
<dbReference type="EMBL" id="JAULSU010000008">
    <property type="protein sequence ID" value="KAK0609481.1"/>
    <property type="molecule type" value="Genomic_DNA"/>
</dbReference>
<evidence type="ECO:0000313" key="2">
    <source>
        <dbReference type="Proteomes" id="UP001175000"/>
    </source>
</evidence>
<evidence type="ECO:0000313" key="1">
    <source>
        <dbReference type="EMBL" id="KAK0609481.1"/>
    </source>
</evidence>
<protein>
    <submittedName>
        <fullName evidence="1">Uncharacterized protein</fullName>
    </submittedName>
</protein>
<organism evidence="1 2">
    <name type="scientific">Immersiella caudata</name>
    <dbReference type="NCBI Taxonomy" id="314043"/>
    <lineage>
        <taxon>Eukaryota</taxon>
        <taxon>Fungi</taxon>
        <taxon>Dikarya</taxon>
        <taxon>Ascomycota</taxon>
        <taxon>Pezizomycotina</taxon>
        <taxon>Sordariomycetes</taxon>
        <taxon>Sordariomycetidae</taxon>
        <taxon>Sordariales</taxon>
        <taxon>Lasiosphaeriaceae</taxon>
        <taxon>Immersiella</taxon>
    </lineage>
</organism>
<keyword evidence="2" id="KW-1185">Reference proteome</keyword>
<gene>
    <name evidence="1" type="ORF">B0T14DRAFT_596220</name>
</gene>
<proteinExistence type="predicted"/>
<dbReference type="AlphaFoldDB" id="A0AA39T0I8"/>
<comment type="caution">
    <text evidence="1">The sequence shown here is derived from an EMBL/GenBank/DDBJ whole genome shotgun (WGS) entry which is preliminary data.</text>
</comment>